<name>A0ABV4UL42_9MICC</name>
<reference evidence="2 3" key="1">
    <citation type="submission" date="2024-09" db="EMBL/GenBank/DDBJ databases">
        <authorList>
            <person name="Salinas-Garcia M.A."/>
            <person name="Prieme A."/>
        </authorList>
    </citation>
    <scope>NUCLEOTIDE SEQUENCE [LARGE SCALE GENOMIC DNA]</scope>
    <source>
        <strain evidence="2 3">DSM 21081</strain>
    </source>
</reference>
<dbReference type="InterPro" id="IPR011990">
    <property type="entry name" value="TPR-like_helical_dom_sf"/>
</dbReference>
<organism evidence="2 3">
    <name type="scientific">Arthrobacter halodurans</name>
    <dbReference type="NCBI Taxonomy" id="516699"/>
    <lineage>
        <taxon>Bacteria</taxon>
        <taxon>Bacillati</taxon>
        <taxon>Actinomycetota</taxon>
        <taxon>Actinomycetes</taxon>
        <taxon>Micrococcales</taxon>
        <taxon>Micrococcaceae</taxon>
        <taxon>Arthrobacter</taxon>
    </lineage>
</organism>
<dbReference type="EMBL" id="JBHDLJ010000003">
    <property type="protein sequence ID" value="MFB0833859.1"/>
    <property type="molecule type" value="Genomic_DNA"/>
</dbReference>
<sequence length="644" mass="66590">MSALAERLRGILAEPQPNPLASPADARGWLELAYERAYGEDHDGAVRAAESGLALLGGGGPTTAAPAAGEPAAEVAGSEVPAGAAADADTALSLWGVVASVRHLSGEEDAAAEAARRRVLLLRALGRAHQADLEEHLGPLLFREPRPEEAAILEAALATHAASGAPEEVLADVRLPLAVCRYEAGEESALEDLESCAAAYRDGGRSESQAGALLYLAHGYAKAGQPQDALRKADELLALPVNRAMQAAVWMVKAASHSALDHPLEAEGCAVRALELYSGAGVRRGAVSAAALVANLASQSLDQESAVAAWRIAVEQAERGEFGETWAVLLALGNQLLEAEEFLLAEEVLEGLASSLELAGQEADQARTLMSLGHCLRHQERENEALAAWDRAAGLFEREGLPGDAARALLSAGTLLTREEGSTDALPYFERAATLARRGAEADPAALPQALHALGHALCESGDADGLVHLDEAIRLADDHGAEWHSADFRDTRARSLWALGHGPEAVAAALEAADLFREAEDDDGSANAELFAAHVLAETGRGGEAVPMYRLIAEEHRTSVAHYYAAQLGLSAVLDGLGLPAQAREARQLADQALLDAEEDDPGSPGAGPADPEAGGGAAPDDGGAAGDTGSGPARHPGDDTGS</sequence>
<evidence type="ECO:0000313" key="2">
    <source>
        <dbReference type="EMBL" id="MFB0833859.1"/>
    </source>
</evidence>
<evidence type="ECO:0008006" key="4">
    <source>
        <dbReference type="Google" id="ProtNLM"/>
    </source>
</evidence>
<protein>
    <recommendedName>
        <fullName evidence="4">Tetratricopeptide repeat-containing protein</fullName>
    </recommendedName>
</protein>
<feature type="region of interest" description="Disordered" evidence="1">
    <location>
        <begin position="592"/>
        <end position="644"/>
    </location>
</feature>
<proteinExistence type="predicted"/>
<evidence type="ECO:0000256" key="1">
    <source>
        <dbReference type="SAM" id="MobiDB-lite"/>
    </source>
</evidence>
<dbReference type="SMART" id="SM00028">
    <property type="entry name" value="TPR"/>
    <property type="match status" value="6"/>
</dbReference>
<dbReference type="RefSeq" id="WP_373971037.1">
    <property type="nucleotide sequence ID" value="NZ_JBHDLJ010000003.1"/>
</dbReference>
<feature type="compositionally biased region" description="Low complexity" evidence="1">
    <location>
        <begin position="604"/>
        <end position="614"/>
    </location>
</feature>
<dbReference type="InterPro" id="IPR019734">
    <property type="entry name" value="TPR_rpt"/>
</dbReference>
<feature type="compositionally biased region" description="Gly residues" evidence="1">
    <location>
        <begin position="615"/>
        <end position="631"/>
    </location>
</feature>
<keyword evidence="3" id="KW-1185">Reference proteome</keyword>
<comment type="caution">
    <text evidence="2">The sequence shown here is derived from an EMBL/GenBank/DDBJ whole genome shotgun (WGS) entry which is preliminary data.</text>
</comment>
<gene>
    <name evidence="2" type="ORF">ACETWP_04595</name>
</gene>
<dbReference type="Gene3D" id="1.25.40.10">
    <property type="entry name" value="Tetratricopeptide repeat domain"/>
    <property type="match status" value="1"/>
</dbReference>
<dbReference type="Proteomes" id="UP001575652">
    <property type="component" value="Unassembled WGS sequence"/>
</dbReference>
<evidence type="ECO:0000313" key="3">
    <source>
        <dbReference type="Proteomes" id="UP001575652"/>
    </source>
</evidence>
<accession>A0ABV4UL42</accession>
<dbReference type="SUPFAM" id="SSF48452">
    <property type="entry name" value="TPR-like"/>
    <property type="match status" value="3"/>
</dbReference>